<dbReference type="RefSeq" id="WP_068992681.1">
    <property type="nucleotide sequence ID" value="NZ_BMJN01000036.1"/>
</dbReference>
<organism evidence="3 4">
    <name type="scientific">Streptococcus himalayensis</name>
    <dbReference type="NCBI Taxonomy" id="1888195"/>
    <lineage>
        <taxon>Bacteria</taxon>
        <taxon>Bacillati</taxon>
        <taxon>Bacillota</taxon>
        <taxon>Bacilli</taxon>
        <taxon>Lactobacillales</taxon>
        <taxon>Streptococcaceae</taxon>
        <taxon>Streptococcus</taxon>
    </lineage>
</organism>
<reference evidence="3" key="1">
    <citation type="journal article" date="2014" name="Int. J. Syst. Evol. Microbiol.">
        <title>Complete genome sequence of Corynebacterium casei LMG S-19264T (=DSM 44701T), isolated from a smear-ripened cheese.</title>
        <authorList>
            <consortium name="US DOE Joint Genome Institute (JGI-PGF)"/>
            <person name="Walter F."/>
            <person name="Albersmeier A."/>
            <person name="Kalinowski J."/>
            <person name="Ruckert C."/>
        </authorList>
    </citation>
    <scope>NUCLEOTIDE SEQUENCE</scope>
    <source>
        <strain evidence="3">CGMCC 1.15533</strain>
    </source>
</reference>
<dbReference type="AlphaFoldDB" id="A0A917A8N9"/>
<keyword evidence="4" id="KW-1185">Reference proteome</keyword>
<gene>
    <name evidence="3" type="ORF">GCM10011510_16570</name>
</gene>
<reference evidence="3" key="2">
    <citation type="submission" date="2020-09" db="EMBL/GenBank/DDBJ databases">
        <authorList>
            <person name="Sun Q."/>
            <person name="Zhou Y."/>
        </authorList>
    </citation>
    <scope>NUCLEOTIDE SEQUENCE</scope>
    <source>
        <strain evidence="3">CGMCC 1.15533</strain>
    </source>
</reference>
<accession>A0A917A8N9</accession>
<dbReference type="PANTHER" id="PTHR33434:SF2">
    <property type="entry name" value="FATTY ACID-BINDING PROTEIN TM_1468"/>
    <property type="match status" value="1"/>
</dbReference>
<dbReference type="Pfam" id="PF02645">
    <property type="entry name" value="DegV"/>
    <property type="match status" value="1"/>
</dbReference>
<evidence type="ECO:0000256" key="2">
    <source>
        <dbReference type="ARBA" id="ARBA00023121"/>
    </source>
</evidence>
<dbReference type="PROSITE" id="PS51482">
    <property type="entry name" value="DEGV"/>
    <property type="match status" value="1"/>
</dbReference>
<keyword evidence="2" id="KW-0446">Lipid-binding</keyword>
<name>A0A917A8N9_9STRE</name>
<evidence type="ECO:0000256" key="1">
    <source>
        <dbReference type="ARBA" id="ARBA00003238"/>
    </source>
</evidence>
<dbReference type="Gene3D" id="3.30.1180.10">
    <property type="match status" value="1"/>
</dbReference>
<dbReference type="GO" id="GO:0008289">
    <property type="term" value="F:lipid binding"/>
    <property type="evidence" value="ECO:0007669"/>
    <property type="project" value="UniProtKB-KW"/>
</dbReference>
<comment type="function">
    <text evidence="1">May bind long-chain fatty acids, such as palmitate, and may play a role in lipid transport or fatty acid metabolism.</text>
</comment>
<evidence type="ECO:0000313" key="4">
    <source>
        <dbReference type="Proteomes" id="UP000660801"/>
    </source>
</evidence>
<dbReference type="PANTHER" id="PTHR33434">
    <property type="entry name" value="DEGV DOMAIN-CONTAINING PROTEIN DR_1986-RELATED"/>
    <property type="match status" value="1"/>
</dbReference>
<comment type="caution">
    <text evidence="3">The sequence shown here is derived from an EMBL/GenBank/DDBJ whole genome shotgun (WGS) entry which is preliminary data.</text>
</comment>
<dbReference type="Proteomes" id="UP000660801">
    <property type="component" value="Unassembled WGS sequence"/>
</dbReference>
<proteinExistence type="predicted"/>
<evidence type="ECO:0008006" key="5">
    <source>
        <dbReference type="Google" id="ProtNLM"/>
    </source>
</evidence>
<dbReference type="OrthoDB" id="9775494at2"/>
<dbReference type="SUPFAM" id="SSF82549">
    <property type="entry name" value="DAK1/DegV-like"/>
    <property type="match status" value="1"/>
</dbReference>
<dbReference type="Gene3D" id="3.40.50.10170">
    <property type="match status" value="1"/>
</dbReference>
<dbReference type="EMBL" id="BMJN01000036">
    <property type="protein sequence ID" value="GGE35889.1"/>
    <property type="molecule type" value="Genomic_DNA"/>
</dbReference>
<dbReference type="InterPro" id="IPR003797">
    <property type="entry name" value="DegV"/>
</dbReference>
<dbReference type="InterPro" id="IPR043168">
    <property type="entry name" value="DegV_C"/>
</dbReference>
<evidence type="ECO:0000313" key="3">
    <source>
        <dbReference type="EMBL" id="GGE35889.1"/>
    </source>
</evidence>
<dbReference type="NCBIfam" id="TIGR00762">
    <property type="entry name" value="DegV"/>
    <property type="match status" value="1"/>
</dbReference>
<sequence>MKLAVITDSSAFLDAEIAPNSDLYILDIPVVIDGQEYIEGKNLTASEFYEKMALAKNLPKTSQPSVARLEEILTQCEKEGYTHVIGLFLSSGISGFYQNIQYLKDEFKGMTIAFPDSKITSAPLGMMVGNILKRYDAGRSFEEILAKLEQEISGTTAFIMVDDLNHLVKGGRLSNGAALLGNLLSIKPILCFTDEGKIEVYEKVRTEKKAVKRLLEILQEQTQQGRYQIAVIHANAPQKAEEFKQMLQENGTANELPIVSLGSVIGTHVGEGAIAFGISPIIDEE</sequence>
<dbReference type="InterPro" id="IPR050270">
    <property type="entry name" value="DegV_domain_contain"/>
</dbReference>
<protein>
    <recommendedName>
        <fullName evidence="5">DegV family protein</fullName>
    </recommendedName>
</protein>